<comment type="caution">
    <text evidence="1">The sequence shown here is derived from an EMBL/GenBank/DDBJ whole genome shotgun (WGS) entry which is preliminary data.</text>
</comment>
<dbReference type="AlphaFoldDB" id="A0A5N5RHF9"/>
<name>A0A5N5RHF9_9BIFI</name>
<accession>A0A5N5RHF9</accession>
<organism evidence="1 2">
    <name type="scientific">Bifidobacterium jacchi</name>
    <dbReference type="NCBI Taxonomy" id="2490545"/>
    <lineage>
        <taxon>Bacteria</taxon>
        <taxon>Bacillati</taxon>
        <taxon>Actinomycetota</taxon>
        <taxon>Actinomycetes</taxon>
        <taxon>Bifidobacteriales</taxon>
        <taxon>Bifidobacteriaceae</taxon>
        <taxon>Bifidobacterium</taxon>
    </lineage>
</organism>
<reference evidence="1 2" key="1">
    <citation type="journal article" date="2019" name="Int. J. Syst. Evol. Microbiol.">
        <title>Bifidobacterium jacchi sp. nov., isolated from the faeces of a baby common marmoset (Callithrix jacchus).</title>
        <authorList>
            <person name="Modesto M."/>
            <person name="Watanabe K."/>
            <person name="Arita M."/>
            <person name="Satti M."/>
            <person name="Oki K."/>
            <person name="Sciavilla P."/>
            <person name="Patavino C."/>
            <person name="Camma C."/>
            <person name="Michelini S."/>
            <person name="Sgorbati B."/>
            <person name="Mattarelli P."/>
        </authorList>
    </citation>
    <scope>NUCLEOTIDE SEQUENCE [LARGE SCALE GENOMIC DNA]</scope>
    <source>
        <strain evidence="1 2">MRM 9.3</strain>
    </source>
</reference>
<gene>
    <name evidence="1" type="ORF">EHS19_06665</name>
</gene>
<dbReference type="EMBL" id="RQSP01000021">
    <property type="protein sequence ID" value="KAB5606673.1"/>
    <property type="molecule type" value="Genomic_DNA"/>
</dbReference>
<protein>
    <submittedName>
        <fullName evidence="1">Uncharacterized protein</fullName>
    </submittedName>
</protein>
<dbReference type="OrthoDB" id="3232310at2"/>
<dbReference type="RefSeq" id="WP_151916995.1">
    <property type="nucleotide sequence ID" value="NZ_RQSP01000021.1"/>
</dbReference>
<evidence type="ECO:0000313" key="1">
    <source>
        <dbReference type="EMBL" id="KAB5606673.1"/>
    </source>
</evidence>
<evidence type="ECO:0000313" key="2">
    <source>
        <dbReference type="Proteomes" id="UP000326336"/>
    </source>
</evidence>
<sequence>MGGRGAASGVGNNGKPYGSEYRTLLQVDNIKFVERRDGRSTTAPIETRSENRIYATIRKDNGQMHSISIMRDGKVRTQIDYQDHYGLGPHTHEWTYPGTKVVRGKPRPMTAEERNLFDKVNEEYRRFRSGS</sequence>
<keyword evidence="2" id="KW-1185">Reference proteome</keyword>
<proteinExistence type="predicted"/>
<dbReference type="Proteomes" id="UP000326336">
    <property type="component" value="Unassembled WGS sequence"/>
</dbReference>